<evidence type="ECO:0000256" key="2">
    <source>
        <dbReference type="SAM" id="Phobius"/>
    </source>
</evidence>
<feature type="transmembrane region" description="Helical" evidence="2">
    <location>
        <begin position="12"/>
        <end position="29"/>
    </location>
</feature>
<evidence type="ECO:0000313" key="3">
    <source>
        <dbReference type="EMBL" id="KAK7498067.1"/>
    </source>
</evidence>
<dbReference type="EMBL" id="JACVVK020000053">
    <property type="protein sequence ID" value="KAK7498067.1"/>
    <property type="molecule type" value="Genomic_DNA"/>
</dbReference>
<keyword evidence="2" id="KW-0472">Membrane</keyword>
<proteinExistence type="predicted"/>
<protein>
    <recommendedName>
        <fullName evidence="5">FG-GAP repeat-containing protein</fullName>
    </recommendedName>
</protein>
<keyword evidence="2" id="KW-0812">Transmembrane</keyword>
<dbReference type="SUPFAM" id="SSF69318">
    <property type="entry name" value="Integrin alpha N-terminal domain"/>
    <property type="match status" value="1"/>
</dbReference>
<evidence type="ECO:0000313" key="4">
    <source>
        <dbReference type="Proteomes" id="UP001519460"/>
    </source>
</evidence>
<dbReference type="PANTHER" id="PTHR34284">
    <property type="entry name" value="FG-GAP REPEAT-CONTAINING PROTEIN"/>
    <property type="match status" value="1"/>
</dbReference>
<feature type="region of interest" description="Disordered" evidence="1">
    <location>
        <begin position="330"/>
        <end position="350"/>
    </location>
</feature>
<gene>
    <name evidence="3" type="ORF">BaRGS_00010655</name>
</gene>
<comment type="caution">
    <text evidence="3">The sequence shown here is derived from an EMBL/GenBank/DDBJ whole genome shotgun (WGS) entry which is preliminary data.</text>
</comment>
<evidence type="ECO:0000256" key="1">
    <source>
        <dbReference type="SAM" id="MobiDB-lite"/>
    </source>
</evidence>
<keyword evidence="4" id="KW-1185">Reference proteome</keyword>
<reference evidence="3 4" key="1">
    <citation type="journal article" date="2023" name="Sci. Data">
        <title>Genome assembly of the Korean intertidal mud-creeper Batillaria attramentaria.</title>
        <authorList>
            <person name="Patra A.K."/>
            <person name="Ho P.T."/>
            <person name="Jun S."/>
            <person name="Lee S.J."/>
            <person name="Kim Y."/>
            <person name="Won Y.J."/>
        </authorList>
    </citation>
    <scope>NUCLEOTIDE SEQUENCE [LARGE SCALE GENOMIC DNA]</scope>
    <source>
        <strain evidence="3">Wonlab-2016</strain>
    </source>
</reference>
<dbReference type="Proteomes" id="UP001519460">
    <property type="component" value="Unassembled WGS sequence"/>
</dbReference>
<keyword evidence="2" id="KW-1133">Transmembrane helix</keyword>
<feature type="transmembrane region" description="Helical" evidence="2">
    <location>
        <begin position="655"/>
        <end position="673"/>
    </location>
</feature>
<dbReference type="AlphaFoldDB" id="A0ABD0LFH1"/>
<evidence type="ECO:0008006" key="5">
    <source>
        <dbReference type="Google" id="ProtNLM"/>
    </source>
</evidence>
<organism evidence="3 4">
    <name type="scientific">Batillaria attramentaria</name>
    <dbReference type="NCBI Taxonomy" id="370345"/>
    <lineage>
        <taxon>Eukaryota</taxon>
        <taxon>Metazoa</taxon>
        <taxon>Spiralia</taxon>
        <taxon>Lophotrochozoa</taxon>
        <taxon>Mollusca</taxon>
        <taxon>Gastropoda</taxon>
        <taxon>Caenogastropoda</taxon>
        <taxon>Sorbeoconcha</taxon>
        <taxon>Cerithioidea</taxon>
        <taxon>Batillariidae</taxon>
        <taxon>Batillaria</taxon>
    </lineage>
</organism>
<sequence length="684" mass="77760">MEVVKNLLKRLSLRELCYVCLCVIIFYLFRARDTYYLIPTWRKRSQPHHYNNGKFPTSEEYLPTPVVTDLESDGLNEVVLVTVDGRLSVLVLPERPKMDDGSLPHVVVKNDVELQLTRSDGRIARPVLLETGFTVPYQSMMQIRKQIIVIVTDDWHVMCYDPDLTLKWEVTLPSGDLGDEVYQVKSLGALITSHSVQKNDGGLIIIGGNFMHKTHHTKELPVETVDQEGNKTQETKTVVEEVENLTHFSTFALSVTNGTIRWHHMPGDFGEQKHNIQDQESEHHWKLGLRKNRKHAGESPWKMYSRQLNQHMPYMWVNNQHTKFTLGRFAKDKQTGRSPSTTEADVDEDDVQISKHQSALSAQHIVGYAYGGHRPHSESEHASNPNAVVIRGPHGIEVLNLLSGQPITRLEITETRHIHFDVDGDGEMENLVWDLGKGHTACYLDIWRVAPVKEKLEQLSLCISQRLIWQRSWAMEEDVFNRVPPVLIKSVAKKSGVFRHLLGQHLTSEQEYDLISFGAVGRMSSFDLTGNIHWQVQTSCKWSELSIKLRRKSIDSVPQEIEEEFMQSFWPNFILLPLKVSDRKDVAAVVGWNSLSLVDLVDGTLLAEHSIPSPPTGPLAYGDFDNDGISDIILACKKGFIGFTVKQKANYEYTILYASAVLLIILFVTWVLIQPSEVPETPNK</sequence>
<dbReference type="PANTHER" id="PTHR34284:SF1">
    <property type="entry name" value="FG-GAP REPEAT-CONTAINING PROTEIN"/>
    <property type="match status" value="1"/>
</dbReference>
<name>A0ABD0LFH1_9CAEN</name>
<accession>A0ABD0LFH1</accession>
<dbReference type="InterPro" id="IPR028994">
    <property type="entry name" value="Integrin_alpha_N"/>
</dbReference>